<organism evidence="1 2">
    <name type="scientific">Populus alba</name>
    <name type="common">White poplar</name>
    <dbReference type="NCBI Taxonomy" id="43335"/>
    <lineage>
        <taxon>Eukaryota</taxon>
        <taxon>Viridiplantae</taxon>
        <taxon>Streptophyta</taxon>
        <taxon>Embryophyta</taxon>
        <taxon>Tracheophyta</taxon>
        <taxon>Spermatophyta</taxon>
        <taxon>Magnoliopsida</taxon>
        <taxon>eudicotyledons</taxon>
        <taxon>Gunneridae</taxon>
        <taxon>Pentapetalae</taxon>
        <taxon>rosids</taxon>
        <taxon>fabids</taxon>
        <taxon>Malpighiales</taxon>
        <taxon>Salicaceae</taxon>
        <taxon>Saliceae</taxon>
        <taxon>Populus</taxon>
    </lineage>
</organism>
<reference evidence="1 2" key="1">
    <citation type="journal article" date="2024" name="Plant Biotechnol. J.">
        <title>Genome and CRISPR/Cas9 system of a widespread forest tree (Populus alba) in the world.</title>
        <authorList>
            <person name="Liu Y.J."/>
            <person name="Jiang P.F."/>
            <person name="Han X.M."/>
            <person name="Li X.Y."/>
            <person name="Wang H.M."/>
            <person name="Wang Y.J."/>
            <person name="Wang X.X."/>
            <person name="Zeng Q.Y."/>
        </authorList>
    </citation>
    <scope>NUCLEOTIDE SEQUENCE [LARGE SCALE GENOMIC DNA]</scope>
    <source>
        <strain evidence="2">cv. PAL-ZL1</strain>
    </source>
</reference>
<proteinExistence type="predicted"/>
<evidence type="ECO:0000313" key="1">
    <source>
        <dbReference type="EMBL" id="KAL3566248.1"/>
    </source>
</evidence>
<dbReference type="Proteomes" id="UP000309997">
    <property type="component" value="Unassembled WGS sequence"/>
</dbReference>
<evidence type="ECO:0000313" key="2">
    <source>
        <dbReference type="Proteomes" id="UP000309997"/>
    </source>
</evidence>
<protein>
    <submittedName>
        <fullName evidence="1">Uncharacterized protein</fullName>
    </submittedName>
</protein>
<sequence>MATAVQYVLEMAMSGDGNGKAWISLLHLAEYVFECPFHAPSLSSQRDTPQSPYPHVVTSLVSCSPAALA</sequence>
<dbReference type="EMBL" id="RCHU02000018">
    <property type="protein sequence ID" value="KAL3566248.1"/>
    <property type="molecule type" value="Genomic_DNA"/>
</dbReference>
<name>A0ACC4AJ60_POPAL</name>
<gene>
    <name evidence="1" type="ORF">D5086_031663</name>
</gene>
<comment type="caution">
    <text evidence="1">The sequence shown here is derived from an EMBL/GenBank/DDBJ whole genome shotgun (WGS) entry which is preliminary data.</text>
</comment>
<keyword evidence="2" id="KW-1185">Reference proteome</keyword>
<accession>A0ACC4AJ60</accession>